<evidence type="ECO:0000259" key="2">
    <source>
        <dbReference type="Pfam" id="PF05157"/>
    </source>
</evidence>
<dbReference type="EMBL" id="PFEU01000006">
    <property type="protein sequence ID" value="PJE77095.1"/>
    <property type="molecule type" value="Genomic_DNA"/>
</dbReference>
<dbReference type="Pfam" id="PF00437">
    <property type="entry name" value="T2SSE"/>
    <property type="match status" value="1"/>
</dbReference>
<proteinExistence type="predicted"/>
<dbReference type="Gene3D" id="3.30.450.90">
    <property type="match status" value="1"/>
</dbReference>
<evidence type="ECO:0000313" key="3">
    <source>
        <dbReference type="EMBL" id="PJE77095.1"/>
    </source>
</evidence>
<reference evidence="4" key="1">
    <citation type="submission" date="2017-09" db="EMBL/GenBank/DDBJ databases">
        <title>Depth-based differentiation of microbial function through sediment-hosted aquifers and enrichment of novel symbionts in the deep terrestrial subsurface.</title>
        <authorList>
            <person name="Probst A.J."/>
            <person name="Ladd B."/>
            <person name="Jarett J.K."/>
            <person name="Geller-Mcgrath D.E."/>
            <person name="Sieber C.M.K."/>
            <person name="Emerson J.B."/>
            <person name="Anantharaman K."/>
            <person name="Thomas B.C."/>
            <person name="Malmstrom R."/>
            <person name="Stieglmeier M."/>
            <person name="Klingl A."/>
            <person name="Woyke T."/>
            <person name="Ryan C.M."/>
            <person name="Banfield J.F."/>
        </authorList>
    </citation>
    <scope>NUCLEOTIDE SEQUENCE [LARGE SCALE GENOMIC DNA]</scope>
</reference>
<name>A0A2M8LI29_9BACT</name>
<dbReference type="Pfam" id="PF05157">
    <property type="entry name" value="MshEN"/>
    <property type="match status" value="1"/>
</dbReference>
<dbReference type="InterPro" id="IPR037257">
    <property type="entry name" value="T2SS_E_N_sf"/>
</dbReference>
<feature type="domain" description="Bacterial type II secretion system protein E" evidence="1">
    <location>
        <begin position="171"/>
        <end position="210"/>
    </location>
</feature>
<dbReference type="InterPro" id="IPR007831">
    <property type="entry name" value="T2SS_GspE_N"/>
</dbReference>
<sequence>MNLVYCKYLMSIDDKKLAEILLQENYLTEEIIKQAEERSVTSKKTLFADLLDQNILSKDLIGQAIAESFGISYSDLNSHQPSKEDVLKIPEEFAKEHRCVFLKENEETKQVTITTDDPTQELATGLASLFPDKQVIITYSLGEDIDTAFFNYQKTLDTRFSKIIESKRHIAPEILQQIFEDAFIFHASDIHFEPRPKEVVIRFRVDGVLH</sequence>
<feature type="domain" description="Type II secretion system protein GspE N-terminal" evidence="2">
    <location>
        <begin position="69"/>
        <end position="155"/>
    </location>
</feature>
<evidence type="ECO:0000259" key="1">
    <source>
        <dbReference type="Pfam" id="PF00437"/>
    </source>
</evidence>
<dbReference type="SUPFAM" id="SSF160246">
    <property type="entry name" value="EspE N-terminal domain-like"/>
    <property type="match status" value="1"/>
</dbReference>
<dbReference type="AlphaFoldDB" id="A0A2M8LI29"/>
<evidence type="ECO:0000313" key="4">
    <source>
        <dbReference type="Proteomes" id="UP000231436"/>
    </source>
</evidence>
<organism evidence="3 4">
    <name type="scientific">Candidatus Uhrbacteria bacterium CG10_big_fil_rev_8_21_14_0_10_48_16</name>
    <dbReference type="NCBI Taxonomy" id="1975038"/>
    <lineage>
        <taxon>Bacteria</taxon>
        <taxon>Candidatus Uhriibacteriota</taxon>
    </lineage>
</organism>
<gene>
    <name evidence="3" type="ORF">COV05_00600</name>
</gene>
<dbReference type="InterPro" id="IPR001482">
    <property type="entry name" value="T2SS/T4SS_dom"/>
</dbReference>
<accession>A0A2M8LI29</accession>
<dbReference type="Proteomes" id="UP000231436">
    <property type="component" value="Unassembled WGS sequence"/>
</dbReference>
<protein>
    <submittedName>
        <fullName evidence="3">Uncharacterized protein</fullName>
    </submittedName>
</protein>
<comment type="caution">
    <text evidence="3">The sequence shown here is derived from an EMBL/GenBank/DDBJ whole genome shotgun (WGS) entry which is preliminary data.</text>
</comment>